<proteinExistence type="predicted"/>
<organism evidence="1 2">
    <name type="scientific">Eucalyptus globulus</name>
    <name type="common">Tasmanian blue gum</name>
    <dbReference type="NCBI Taxonomy" id="34317"/>
    <lineage>
        <taxon>Eukaryota</taxon>
        <taxon>Viridiplantae</taxon>
        <taxon>Streptophyta</taxon>
        <taxon>Embryophyta</taxon>
        <taxon>Tracheophyta</taxon>
        <taxon>Spermatophyta</taxon>
        <taxon>Magnoliopsida</taxon>
        <taxon>eudicotyledons</taxon>
        <taxon>Gunneridae</taxon>
        <taxon>Pentapetalae</taxon>
        <taxon>rosids</taxon>
        <taxon>malvids</taxon>
        <taxon>Myrtales</taxon>
        <taxon>Myrtaceae</taxon>
        <taxon>Myrtoideae</taxon>
        <taxon>Eucalypteae</taxon>
        <taxon>Eucalyptus</taxon>
    </lineage>
</organism>
<protein>
    <submittedName>
        <fullName evidence="1">Uncharacterized protein</fullName>
    </submittedName>
</protein>
<dbReference type="AlphaFoldDB" id="A0ABD3II65"/>
<sequence length="60" mass="6956">MQYLVGWIGHGLDEQLDFHAFLDHKLYSRIKRGEGTLLNKLLCVSSERFAEKLEELAHQA</sequence>
<evidence type="ECO:0000313" key="2">
    <source>
        <dbReference type="Proteomes" id="UP001634007"/>
    </source>
</evidence>
<reference evidence="1 2" key="1">
    <citation type="submission" date="2024-11" db="EMBL/GenBank/DDBJ databases">
        <title>Chromosome-level genome assembly of Eucalyptus globulus Labill. provides insights into its genome evolution.</title>
        <authorList>
            <person name="Li X."/>
        </authorList>
    </citation>
    <scope>NUCLEOTIDE SEQUENCE [LARGE SCALE GENOMIC DNA]</scope>
    <source>
        <strain evidence="1">CL2024</strain>
        <tissue evidence="1">Fresh tender leaves</tissue>
    </source>
</reference>
<gene>
    <name evidence="1" type="ORF">ACJRO7_006320</name>
</gene>
<name>A0ABD3II65_EUCGL</name>
<keyword evidence="2" id="KW-1185">Reference proteome</keyword>
<evidence type="ECO:0000313" key="1">
    <source>
        <dbReference type="EMBL" id="KAL3714373.1"/>
    </source>
</evidence>
<dbReference type="Proteomes" id="UP001634007">
    <property type="component" value="Unassembled WGS sequence"/>
</dbReference>
<dbReference type="EMBL" id="JBJKBG010000011">
    <property type="protein sequence ID" value="KAL3714373.1"/>
    <property type="molecule type" value="Genomic_DNA"/>
</dbReference>
<comment type="caution">
    <text evidence="1">The sequence shown here is derived from an EMBL/GenBank/DDBJ whole genome shotgun (WGS) entry which is preliminary data.</text>
</comment>
<accession>A0ABD3II65</accession>